<dbReference type="EMBL" id="RJJQ01000012">
    <property type="protein sequence ID" value="RNI21190.1"/>
    <property type="molecule type" value="Genomic_DNA"/>
</dbReference>
<feature type="coiled-coil region" evidence="4">
    <location>
        <begin position="54"/>
        <end position="81"/>
    </location>
</feature>
<keyword evidence="1" id="KW-0805">Transcription regulation</keyword>
<name>A0A3M9M6K0_9MICO</name>
<dbReference type="PROSITE" id="PS50043">
    <property type="entry name" value="HTH_LUXR_2"/>
    <property type="match status" value="1"/>
</dbReference>
<keyword evidence="2" id="KW-0238">DNA-binding</keyword>
<dbReference type="InterPro" id="IPR016032">
    <property type="entry name" value="Sig_transdc_resp-reg_C-effctor"/>
</dbReference>
<dbReference type="PANTHER" id="PTHR44688">
    <property type="entry name" value="DNA-BINDING TRANSCRIPTIONAL ACTIVATOR DEVR_DOSR"/>
    <property type="match status" value="1"/>
</dbReference>
<feature type="domain" description="HTH luxR-type" evidence="5">
    <location>
        <begin position="124"/>
        <end position="190"/>
    </location>
</feature>
<dbReference type="Gene3D" id="1.10.10.10">
    <property type="entry name" value="Winged helix-like DNA-binding domain superfamily/Winged helix DNA-binding domain"/>
    <property type="match status" value="1"/>
</dbReference>
<dbReference type="GO" id="GO:0003677">
    <property type="term" value="F:DNA binding"/>
    <property type="evidence" value="ECO:0007669"/>
    <property type="project" value="UniProtKB-KW"/>
</dbReference>
<evidence type="ECO:0000259" key="5">
    <source>
        <dbReference type="PROSITE" id="PS50043"/>
    </source>
</evidence>
<evidence type="ECO:0000256" key="4">
    <source>
        <dbReference type="SAM" id="Coils"/>
    </source>
</evidence>
<proteinExistence type="predicted"/>
<dbReference type="InterPro" id="IPR036388">
    <property type="entry name" value="WH-like_DNA-bd_sf"/>
</dbReference>
<dbReference type="InterPro" id="IPR000792">
    <property type="entry name" value="Tscrpt_reg_LuxR_C"/>
</dbReference>
<dbReference type="Pfam" id="PF00196">
    <property type="entry name" value="GerE"/>
    <property type="match status" value="1"/>
</dbReference>
<evidence type="ECO:0000256" key="1">
    <source>
        <dbReference type="ARBA" id="ARBA00023015"/>
    </source>
</evidence>
<sequence>MSAQSLQPHVYDDEAIRALEWLGRALMHSFARDVAAQDHLDLYSIYPELDSSGLRDETDLIDNLTHRLNRLHRAIRELAQLASDVGGELAEAAYGVQQLSETLQVEIGELFGEFGGLREEPSDLPDPAAGLTPREREIARLISRDGASNADLAQRLHISEKTVKTHVGNILRKLGVAQRAGIEAALQPVRPTRRD</sequence>
<keyword evidence="4" id="KW-0175">Coiled coil</keyword>
<dbReference type="OrthoDB" id="27092at2"/>
<gene>
    <name evidence="6" type="ORF">EFY87_12245</name>
</gene>
<comment type="caution">
    <text evidence="6">The sequence shown here is derived from an EMBL/GenBank/DDBJ whole genome shotgun (WGS) entry which is preliminary data.</text>
</comment>
<protein>
    <submittedName>
        <fullName evidence="6">LuxR family transcriptional regulator</fullName>
    </submittedName>
</protein>
<dbReference type="PRINTS" id="PR00038">
    <property type="entry name" value="HTHLUXR"/>
</dbReference>
<reference evidence="6 7" key="1">
    <citation type="submission" date="2018-11" db="EMBL/GenBank/DDBJ databases">
        <title>Draft genome of Simplicispira Flexivirga sp. BO-16.</title>
        <authorList>
            <person name="Im W.T."/>
        </authorList>
    </citation>
    <scope>NUCLEOTIDE SEQUENCE [LARGE SCALE GENOMIC DNA]</scope>
    <source>
        <strain evidence="6 7">BO-16</strain>
    </source>
</reference>
<keyword evidence="7" id="KW-1185">Reference proteome</keyword>
<evidence type="ECO:0000256" key="3">
    <source>
        <dbReference type="ARBA" id="ARBA00023163"/>
    </source>
</evidence>
<evidence type="ECO:0000313" key="6">
    <source>
        <dbReference type="EMBL" id="RNI21190.1"/>
    </source>
</evidence>
<accession>A0A3M9M6K0</accession>
<keyword evidence="3" id="KW-0804">Transcription</keyword>
<dbReference type="CDD" id="cd06170">
    <property type="entry name" value="LuxR_C_like"/>
    <property type="match status" value="1"/>
</dbReference>
<dbReference type="Proteomes" id="UP000271678">
    <property type="component" value="Unassembled WGS sequence"/>
</dbReference>
<dbReference type="GO" id="GO:0006355">
    <property type="term" value="P:regulation of DNA-templated transcription"/>
    <property type="evidence" value="ECO:0007669"/>
    <property type="project" value="InterPro"/>
</dbReference>
<dbReference type="SMART" id="SM00421">
    <property type="entry name" value="HTH_LUXR"/>
    <property type="match status" value="1"/>
</dbReference>
<evidence type="ECO:0000256" key="2">
    <source>
        <dbReference type="ARBA" id="ARBA00023125"/>
    </source>
</evidence>
<dbReference type="SUPFAM" id="SSF46894">
    <property type="entry name" value="C-terminal effector domain of the bipartite response regulators"/>
    <property type="match status" value="1"/>
</dbReference>
<dbReference type="AlphaFoldDB" id="A0A3M9M6K0"/>
<dbReference type="PANTHER" id="PTHR44688:SF16">
    <property type="entry name" value="DNA-BINDING TRANSCRIPTIONAL ACTIVATOR DEVR_DOSR"/>
    <property type="match status" value="1"/>
</dbReference>
<organism evidence="6 7">
    <name type="scientific">Flexivirga caeni</name>
    <dbReference type="NCBI Taxonomy" id="2294115"/>
    <lineage>
        <taxon>Bacteria</taxon>
        <taxon>Bacillati</taxon>
        <taxon>Actinomycetota</taxon>
        <taxon>Actinomycetes</taxon>
        <taxon>Micrococcales</taxon>
        <taxon>Dermacoccaceae</taxon>
        <taxon>Flexivirga</taxon>
    </lineage>
</organism>
<evidence type="ECO:0000313" key="7">
    <source>
        <dbReference type="Proteomes" id="UP000271678"/>
    </source>
</evidence>